<feature type="compositionally biased region" description="Low complexity" evidence="1">
    <location>
        <begin position="456"/>
        <end position="475"/>
    </location>
</feature>
<reference evidence="2" key="1">
    <citation type="submission" date="2014-12" db="EMBL/GenBank/DDBJ databases">
        <title>Insight into the proteome of Arion vulgaris.</title>
        <authorList>
            <person name="Aradska J."/>
            <person name="Bulat T."/>
            <person name="Smidak R."/>
            <person name="Sarate P."/>
            <person name="Gangsoo J."/>
            <person name="Sialana F."/>
            <person name="Bilban M."/>
            <person name="Lubec G."/>
        </authorList>
    </citation>
    <scope>NUCLEOTIDE SEQUENCE</scope>
    <source>
        <tissue evidence="2">Skin</tissue>
    </source>
</reference>
<dbReference type="AlphaFoldDB" id="A0A0B6YQM8"/>
<feature type="region of interest" description="Disordered" evidence="1">
    <location>
        <begin position="178"/>
        <end position="197"/>
    </location>
</feature>
<dbReference type="InterPro" id="IPR033207">
    <property type="entry name" value="CCP110"/>
</dbReference>
<gene>
    <name evidence="2" type="primary">ORF33384</name>
</gene>
<dbReference type="EMBL" id="HACG01011658">
    <property type="protein sequence ID" value="CEK58523.1"/>
    <property type="molecule type" value="Transcribed_RNA"/>
</dbReference>
<evidence type="ECO:0000313" key="2">
    <source>
        <dbReference type="EMBL" id="CEK58523.1"/>
    </source>
</evidence>
<dbReference type="GO" id="GO:0032465">
    <property type="term" value="P:regulation of cytokinesis"/>
    <property type="evidence" value="ECO:0007669"/>
    <property type="project" value="InterPro"/>
</dbReference>
<dbReference type="GO" id="GO:0005814">
    <property type="term" value="C:centriole"/>
    <property type="evidence" value="ECO:0007669"/>
    <property type="project" value="InterPro"/>
</dbReference>
<dbReference type="PANTHER" id="PTHR13594:SF1">
    <property type="entry name" value="CENTRIOLAR COILED-COIL PROTEIN OF 110 KDA"/>
    <property type="match status" value="1"/>
</dbReference>
<evidence type="ECO:0000256" key="1">
    <source>
        <dbReference type="SAM" id="MobiDB-lite"/>
    </source>
</evidence>
<feature type="region of interest" description="Disordered" evidence="1">
    <location>
        <begin position="99"/>
        <end position="122"/>
    </location>
</feature>
<dbReference type="GO" id="GO:1903723">
    <property type="term" value="P:negative regulation of centriole elongation"/>
    <property type="evidence" value="ECO:0007669"/>
    <property type="project" value="TreeGrafter"/>
</dbReference>
<feature type="compositionally biased region" description="Basic and acidic residues" evidence="1">
    <location>
        <begin position="375"/>
        <end position="390"/>
    </location>
</feature>
<proteinExistence type="predicted"/>
<feature type="non-terminal residue" evidence="2">
    <location>
        <position position="1"/>
    </location>
</feature>
<dbReference type="PANTHER" id="PTHR13594">
    <property type="entry name" value="CENTRIOLAR COILED-COIL PROTEIN OF 110 KDA"/>
    <property type="match status" value="1"/>
</dbReference>
<name>A0A0B6YQM8_9EUPU</name>
<dbReference type="GO" id="GO:0032053">
    <property type="term" value="P:ciliary basal body organization"/>
    <property type="evidence" value="ECO:0007669"/>
    <property type="project" value="TreeGrafter"/>
</dbReference>
<feature type="compositionally biased region" description="Basic and acidic residues" evidence="1">
    <location>
        <begin position="435"/>
        <end position="451"/>
    </location>
</feature>
<evidence type="ECO:0008006" key="3">
    <source>
        <dbReference type="Google" id="ProtNLM"/>
    </source>
</evidence>
<accession>A0A0B6YQM8</accession>
<feature type="region of interest" description="Disordered" evidence="1">
    <location>
        <begin position="375"/>
        <end position="512"/>
    </location>
</feature>
<feature type="compositionally biased region" description="Polar residues" evidence="1">
    <location>
        <begin position="181"/>
        <end position="197"/>
    </location>
</feature>
<sequence length="512" mass="58158">GTVNDDLHTSVLDVLRSIADSNGSLEQLSVEELLELHQQQMNEKRQSFIRQQQRDMEELFVQQRREVMLLESEIKAAQHQRKEQHKFLVQNAPENIKVKSRNLTEEYSPEQTRSFEKTDNNNWQQKSAAVNSVHFSDSLLEHFFHQLPSDTSVNSLKSQSKSLAWIETRSDNLEQIKPKFPNQSKTSNIIHSSPDNTIGDNQTCVKSVWGDNSYSRTTTNMASMGIDNSIPEFSPSTTSPHTRRLVVLRSPLKYTPLLRRNERIVVPPEAYLPEMQVKFNRVSALGKGFLTRCLMKSDKVQELIKTIRDTREFAFSFQTETPIKKGMLTSQDRVLLERIIAQLQAAVLDIHEIFFHIPISERLALIEQTRNSDQDKKAKAAAKDNMRESGPKISTATLKALERKRKSREAETSAGVRASRPKTAPARVNSPNHNTDSRSEKTRPDNVKEKQPLTQSKRVVAVSSKSASTLVKTSSDSNKKGSVKLNAVTNKSMLKFQPTANKSSNRPLKSWR</sequence>
<dbReference type="GO" id="GO:0007099">
    <property type="term" value="P:centriole replication"/>
    <property type="evidence" value="ECO:0007669"/>
    <property type="project" value="InterPro"/>
</dbReference>
<protein>
    <recommendedName>
        <fullName evidence="3">Centriolar coiled-coil protein of 110 kDa</fullName>
    </recommendedName>
</protein>
<organism evidence="2">
    <name type="scientific">Arion vulgaris</name>
    <dbReference type="NCBI Taxonomy" id="1028688"/>
    <lineage>
        <taxon>Eukaryota</taxon>
        <taxon>Metazoa</taxon>
        <taxon>Spiralia</taxon>
        <taxon>Lophotrochozoa</taxon>
        <taxon>Mollusca</taxon>
        <taxon>Gastropoda</taxon>
        <taxon>Heterobranchia</taxon>
        <taxon>Euthyneura</taxon>
        <taxon>Panpulmonata</taxon>
        <taxon>Eupulmonata</taxon>
        <taxon>Stylommatophora</taxon>
        <taxon>Helicina</taxon>
        <taxon>Arionoidea</taxon>
        <taxon>Arionidae</taxon>
        <taxon>Arion</taxon>
    </lineage>
</organism>
<feature type="compositionally biased region" description="Polar residues" evidence="1">
    <location>
        <begin position="487"/>
        <end position="512"/>
    </location>
</feature>